<feature type="compositionally biased region" description="Low complexity" evidence="2">
    <location>
        <begin position="546"/>
        <end position="563"/>
    </location>
</feature>
<feature type="coiled-coil region" evidence="1">
    <location>
        <begin position="583"/>
        <end position="642"/>
    </location>
</feature>
<feature type="region of interest" description="Disordered" evidence="2">
    <location>
        <begin position="216"/>
        <end position="274"/>
    </location>
</feature>
<feature type="region of interest" description="Disordered" evidence="2">
    <location>
        <begin position="189"/>
        <end position="208"/>
    </location>
</feature>
<proteinExistence type="predicted"/>
<dbReference type="EMBL" id="LN483142">
    <property type="protein sequence ID" value="CED83382.1"/>
    <property type="molecule type" value="Genomic_DNA"/>
</dbReference>
<evidence type="ECO:0000313" key="3">
    <source>
        <dbReference type="EMBL" id="CED83382.1"/>
    </source>
</evidence>
<reference evidence="3" key="1">
    <citation type="submission" date="2014-08" db="EMBL/GenBank/DDBJ databases">
        <authorList>
            <person name="Sharma Rahul"/>
            <person name="Thines Marco"/>
        </authorList>
    </citation>
    <scope>NUCLEOTIDE SEQUENCE</scope>
</reference>
<keyword evidence="1" id="KW-0175">Coiled coil</keyword>
<feature type="region of interest" description="Disordered" evidence="2">
    <location>
        <begin position="442"/>
        <end position="507"/>
    </location>
</feature>
<feature type="compositionally biased region" description="Polar residues" evidence="2">
    <location>
        <begin position="143"/>
        <end position="157"/>
    </location>
</feature>
<accession>A0A0F7SMT5</accession>
<protein>
    <submittedName>
        <fullName evidence="3">Uncharacterized protein</fullName>
    </submittedName>
</protein>
<feature type="compositionally biased region" description="Polar residues" evidence="2">
    <location>
        <begin position="481"/>
        <end position="507"/>
    </location>
</feature>
<evidence type="ECO:0000256" key="1">
    <source>
        <dbReference type="SAM" id="Coils"/>
    </source>
</evidence>
<feature type="region of interest" description="Disordered" evidence="2">
    <location>
        <begin position="526"/>
        <end position="569"/>
    </location>
</feature>
<feature type="region of interest" description="Disordered" evidence="2">
    <location>
        <begin position="143"/>
        <end position="168"/>
    </location>
</feature>
<feature type="region of interest" description="Disordered" evidence="2">
    <location>
        <begin position="98"/>
        <end position="125"/>
    </location>
</feature>
<feature type="compositionally biased region" description="Polar residues" evidence="2">
    <location>
        <begin position="197"/>
        <end position="208"/>
    </location>
</feature>
<organism evidence="3">
    <name type="scientific">Phaffia rhodozyma</name>
    <name type="common">Yeast</name>
    <name type="synonym">Xanthophyllomyces dendrorhous</name>
    <dbReference type="NCBI Taxonomy" id="264483"/>
    <lineage>
        <taxon>Eukaryota</taxon>
        <taxon>Fungi</taxon>
        <taxon>Dikarya</taxon>
        <taxon>Basidiomycota</taxon>
        <taxon>Agaricomycotina</taxon>
        <taxon>Tremellomycetes</taxon>
        <taxon>Cystofilobasidiales</taxon>
        <taxon>Mrakiaceae</taxon>
        <taxon>Phaffia</taxon>
    </lineage>
</organism>
<sequence length="661" mass="72125">MLQIFSRVPFFPCQLTYPFDTSGQTYQNYFLDNDIPVRSVDSHVRSVTEGRLEAKSTINRQTSIHSFSSHGSKDKQVVFDKSARTQSTRTQTLADFLRSTGPEEEISTAPVKGPSASSKNNPISRRRSVLTLGRKLGSIFSSNEGNSGFGQLSTSSELPPVPSMDSIQPSVRGVQKIVTASGNTVNIISYPHKSRSQRPSTAPTVSLRRSSTLDFGNLCPAPTTPLPHLPPSNHRHMSTELSSDVPDSKPYVPSTRSSYETDEESHPSPSNIPILGPIVSTDLPQPKGIAKQTTFISNVSSVKRDRLPSIPSSVLAPSGRLTAAQLQRHADSAMWESSRARSRSGRAQEEFGAEGFRSGRTRRFTLIGTTSTIDDARDALLAQRALTISLLDQGAEDSEEDQHAIERQEISCKDVACQASFPFGPHPISTPPRWLHSADRAEEDGGQLGKSSSVSGHNFEKPDLEPQTTPLGNKSARESDLSPNSSCSTQTTDDSPSLSTPDRQSDATTVASFSFSLSRQEDMMTASASLVGSRGKTGSAFSGVGSPSSRPATTSSTASFPASWDANKENEWETPIEAWKESCSAEREKRKKVEVKLRQMRRAAEDQRERWDEMAGWALEVIESAEGNRMILRAENARLARELALLKMSRQPTDSIPAEQL</sequence>
<dbReference type="AlphaFoldDB" id="A0A0F7SMT5"/>
<evidence type="ECO:0000256" key="2">
    <source>
        <dbReference type="SAM" id="MobiDB-lite"/>
    </source>
</evidence>
<name>A0A0F7SMT5_PHARH</name>